<proteinExistence type="predicted"/>
<organism evidence="1 2">
    <name type="scientific">Liparis tanakae</name>
    <name type="common">Tanaka's snailfish</name>
    <dbReference type="NCBI Taxonomy" id="230148"/>
    <lineage>
        <taxon>Eukaryota</taxon>
        <taxon>Metazoa</taxon>
        <taxon>Chordata</taxon>
        <taxon>Craniata</taxon>
        <taxon>Vertebrata</taxon>
        <taxon>Euteleostomi</taxon>
        <taxon>Actinopterygii</taxon>
        <taxon>Neopterygii</taxon>
        <taxon>Teleostei</taxon>
        <taxon>Neoteleostei</taxon>
        <taxon>Acanthomorphata</taxon>
        <taxon>Eupercaria</taxon>
        <taxon>Perciformes</taxon>
        <taxon>Cottioidei</taxon>
        <taxon>Cottales</taxon>
        <taxon>Liparidae</taxon>
        <taxon>Liparis</taxon>
    </lineage>
</organism>
<gene>
    <name evidence="1" type="ORF">EYF80_004813</name>
</gene>
<evidence type="ECO:0000313" key="1">
    <source>
        <dbReference type="EMBL" id="TNN84768.1"/>
    </source>
</evidence>
<protein>
    <submittedName>
        <fullName evidence="1">Uncharacterized protein</fullName>
    </submittedName>
</protein>
<name>A0A4Z2J505_9TELE</name>
<evidence type="ECO:0000313" key="2">
    <source>
        <dbReference type="Proteomes" id="UP000314294"/>
    </source>
</evidence>
<comment type="caution">
    <text evidence="1">The sequence shown here is derived from an EMBL/GenBank/DDBJ whole genome shotgun (WGS) entry which is preliminary data.</text>
</comment>
<dbReference type="Proteomes" id="UP000314294">
    <property type="component" value="Unassembled WGS sequence"/>
</dbReference>
<dbReference type="AlphaFoldDB" id="A0A4Z2J505"/>
<sequence>MKKWSQIPPKRNVHCGFVMVTPQRHRDLQSLFQTTSTAWTQRDATGCTPLAKKQTGGPED</sequence>
<dbReference type="EMBL" id="SRLO01000024">
    <property type="protein sequence ID" value="TNN84768.1"/>
    <property type="molecule type" value="Genomic_DNA"/>
</dbReference>
<accession>A0A4Z2J505</accession>
<keyword evidence="2" id="KW-1185">Reference proteome</keyword>
<reference evidence="1 2" key="1">
    <citation type="submission" date="2019-03" db="EMBL/GenBank/DDBJ databases">
        <title>First draft genome of Liparis tanakae, snailfish: a comprehensive survey of snailfish specific genes.</title>
        <authorList>
            <person name="Kim W."/>
            <person name="Song I."/>
            <person name="Jeong J.-H."/>
            <person name="Kim D."/>
            <person name="Kim S."/>
            <person name="Ryu S."/>
            <person name="Song J.Y."/>
            <person name="Lee S.K."/>
        </authorList>
    </citation>
    <scope>NUCLEOTIDE SEQUENCE [LARGE SCALE GENOMIC DNA]</scope>
    <source>
        <tissue evidence="1">Muscle</tissue>
    </source>
</reference>